<dbReference type="GO" id="GO:0012505">
    <property type="term" value="C:endomembrane system"/>
    <property type="evidence" value="ECO:0007669"/>
    <property type="project" value="UniProtKB-SubCell"/>
</dbReference>
<feature type="transmembrane region" description="Helical" evidence="5">
    <location>
        <begin position="36"/>
        <end position="58"/>
    </location>
</feature>
<reference evidence="7 8" key="1">
    <citation type="journal article" date="2024" name="Science">
        <title>Giant polyketide synthase enzymes in the biosynthesis of giant marine polyether toxins.</title>
        <authorList>
            <person name="Fallon T.R."/>
            <person name="Shende V.V."/>
            <person name="Wierzbicki I.H."/>
            <person name="Pendleton A.L."/>
            <person name="Watervoot N.F."/>
            <person name="Auber R.P."/>
            <person name="Gonzalez D.J."/>
            <person name="Wisecaver J.H."/>
            <person name="Moore B.S."/>
        </authorList>
    </citation>
    <scope>NUCLEOTIDE SEQUENCE [LARGE SCALE GENOMIC DNA]</scope>
    <source>
        <strain evidence="7 8">12B1</strain>
    </source>
</reference>
<keyword evidence="2 5" id="KW-0812">Transmembrane</keyword>
<dbReference type="Proteomes" id="UP001515480">
    <property type="component" value="Unassembled WGS sequence"/>
</dbReference>
<gene>
    <name evidence="7" type="ORF">AB1Y20_015523</name>
</gene>
<evidence type="ECO:0000256" key="5">
    <source>
        <dbReference type="SAM" id="Phobius"/>
    </source>
</evidence>
<keyword evidence="8" id="KW-1185">Reference proteome</keyword>
<feature type="transmembrane region" description="Helical" evidence="5">
    <location>
        <begin position="188"/>
        <end position="213"/>
    </location>
</feature>
<evidence type="ECO:0000256" key="3">
    <source>
        <dbReference type="ARBA" id="ARBA00022989"/>
    </source>
</evidence>
<dbReference type="Pfam" id="PF04750">
    <property type="entry name" value="Far-17a_AIG1"/>
    <property type="match status" value="1"/>
</dbReference>
<evidence type="ECO:0000256" key="1">
    <source>
        <dbReference type="ARBA" id="ARBA00004127"/>
    </source>
</evidence>
<feature type="transmembrane region" description="Helical" evidence="5">
    <location>
        <begin position="70"/>
        <end position="91"/>
    </location>
</feature>
<feature type="signal peptide" evidence="6">
    <location>
        <begin position="1"/>
        <end position="20"/>
    </location>
</feature>
<evidence type="ECO:0000313" key="8">
    <source>
        <dbReference type="Proteomes" id="UP001515480"/>
    </source>
</evidence>
<feature type="transmembrane region" description="Helical" evidence="5">
    <location>
        <begin position="111"/>
        <end position="132"/>
    </location>
</feature>
<proteinExistence type="predicted"/>
<sequence length="219" mass="24327">MAALAVGGFALALWAQHTLALPPKVIDPQMTKYLGRWIFLTYQSNVVAFAYFVACVFDTQVANGAYQQELIALFPLVFALGCFLTLAHYSLNHFNPEQRRRLEQHRSKYPYVFVSSHISHGHALPLVAWYAFTVPVDAASVVLPSGYSASRPVILYAVFYAVLSHANYFATGLWPYPIIEQVSRHGGVAMRCVFFVLLALGFVALSSVGLNILRERATP</sequence>
<dbReference type="EMBL" id="JBGBPQ010000003">
    <property type="protein sequence ID" value="KAL1526831.1"/>
    <property type="molecule type" value="Genomic_DNA"/>
</dbReference>
<keyword evidence="3 5" id="KW-1133">Transmembrane helix</keyword>
<evidence type="ECO:0000256" key="2">
    <source>
        <dbReference type="ARBA" id="ARBA00022692"/>
    </source>
</evidence>
<keyword evidence="6" id="KW-0732">Signal</keyword>
<evidence type="ECO:0008006" key="9">
    <source>
        <dbReference type="Google" id="ProtNLM"/>
    </source>
</evidence>
<dbReference type="GO" id="GO:0016020">
    <property type="term" value="C:membrane"/>
    <property type="evidence" value="ECO:0007669"/>
    <property type="project" value="InterPro"/>
</dbReference>
<name>A0AB34K1T0_PRYPA</name>
<protein>
    <recommendedName>
        <fullName evidence="9">Polyprenol reductase</fullName>
    </recommendedName>
</protein>
<comment type="subcellular location">
    <subcellularLocation>
        <location evidence="1">Endomembrane system</location>
        <topology evidence="1">Multi-pass membrane protein</topology>
    </subcellularLocation>
</comment>
<accession>A0AB34K1T0</accession>
<comment type="caution">
    <text evidence="7">The sequence shown here is derived from an EMBL/GenBank/DDBJ whole genome shotgun (WGS) entry which is preliminary data.</text>
</comment>
<evidence type="ECO:0000256" key="4">
    <source>
        <dbReference type="ARBA" id="ARBA00023136"/>
    </source>
</evidence>
<evidence type="ECO:0000256" key="6">
    <source>
        <dbReference type="SAM" id="SignalP"/>
    </source>
</evidence>
<feature type="chain" id="PRO_5044263687" description="Polyprenol reductase" evidence="6">
    <location>
        <begin position="21"/>
        <end position="219"/>
    </location>
</feature>
<feature type="transmembrane region" description="Helical" evidence="5">
    <location>
        <begin position="153"/>
        <end position="176"/>
    </location>
</feature>
<organism evidence="7 8">
    <name type="scientific">Prymnesium parvum</name>
    <name type="common">Toxic golden alga</name>
    <dbReference type="NCBI Taxonomy" id="97485"/>
    <lineage>
        <taxon>Eukaryota</taxon>
        <taxon>Haptista</taxon>
        <taxon>Haptophyta</taxon>
        <taxon>Prymnesiophyceae</taxon>
        <taxon>Prymnesiales</taxon>
        <taxon>Prymnesiaceae</taxon>
        <taxon>Prymnesium</taxon>
    </lineage>
</organism>
<dbReference type="AlphaFoldDB" id="A0AB34K1T0"/>
<keyword evidence="4 5" id="KW-0472">Membrane</keyword>
<evidence type="ECO:0000313" key="7">
    <source>
        <dbReference type="EMBL" id="KAL1526831.1"/>
    </source>
</evidence>
<dbReference type="InterPro" id="IPR006838">
    <property type="entry name" value="ADTRP_AIG1"/>
</dbReference>